<dbReference type="InterPro" id="IPR036162">
    <property type="entry name" value="Resolvase-like_N_sf"/>
</dbReference>
<dbReference type="RefSeq" id="WP_136131316.1">
    <property type="nucleotide sequence ID" value="NZ_CM009571.1"/>
</dbReference>
<feature type="active site" description="O-(5'-phospho-DNA)-serine intermediate" evidence="4 5">
    <location>
        <position position="9"/>
    </location>
</feature>
<keyword evidence="3" id="KW-0233">DNA recombination</keyword>
<dbReference type="InterPro" id="IPR006119">
    <property type="entry name" value="Resolv_N"/>
</dbReference>
<dbReference type="InterPro" id="IPR006118">
    <property type="entry name" value="Recombinase_CS"/>
</dbReference>
<evidence type="ECO:0000313" key="7">
    <source>
        <dbReference type="EMBL" id="PPI86940.1"/>
    </source>
</evidence>
<sequence length="190" mass="21280">MRIGYARVSTQEQDTSMQISVLKESGCSKVYQEKVSADCLNKPRLLDLINHLGPGDVLVVWKLDRLSRSLKDLLILLEKVQLVGAEFESLTETINTHTAAGRMMMQIIGSFAEFERAILYERTIIGLQAARKEGRIGGRRPKLNLQQQKEILEVIGSGKKNAANVAKLFKVHPSTICRLLSRNKGFSDKN</sequence>
<keyword evidence="2" id="KW-0238">DNA-binding</keyword>
<dbReference type="AlphaFoldDB" id="A0A2P5SXA8"/>
<feature type="domain" description="Resolvase/invertase-type recombinase catalytic" evidence="6">
    <location>
        <begin position="1"/>
        <end position="134"/>
    </location>
</feature>
<proteinExistence type="predicted"/>
<dbReference type="GO" id="GO:0015074">
    <property type="term" value="P:DNA integration"/>
    <property type="evidence" value="ECO:0007669"/>
    <property type="project" value="UniProtKB-KW"/>
</dbReference>
<geneLocation type="plasmid" evidence="7">
    <name>pSOE3</name>
</geneLocation>
<dbReference type="Gene3D" id="3.40.50.1390">
    <property type="entry name" value="Resolvase, N-terminal catalytic domain"/>
    <property type="match status" value="1"/>
</dbReference>
<dbReference type="OrthoDB" id="9797501at2"/>
<dbReference type="PROSITE" id="PS51736">
    <property type="entry name" value="RECOMBINASES_3"/>
    <property type="match status" value="1"/>
</dbReference>
<dbReference type="EMBL" id="PDKS01000011">
    <property type="protein sequence ID" value="PPI86940.1"/>
    <property type="molecule type" value="Genomic_DNA"/>
</dbReference>
<dbReference type="PANTHER" id="PTHR30461:SF2">
    <property type="entry name" value="SERINE RECOMBINASE PINE-RELATED"/>
    <property type="match status" value="1"/>
</dbReference>
<dbReference type="PROSITE" id="PS00398">
    <property type="entry name" value="RECOMBINASES_2"/>
    <property type="match status" value="1"/>
</dbReference>
<evidence type="ECO:0000259" key="6">
    <source>
        <dbReference type="PROSITE" id="PS51736"/>
    </source>
</evidence>
<dbReference type="GO" id="GO:0000150">
    <property type="term" value="F:DNA strand exchange activity"/>
    <property type="evidence" value="ECO:0007669"/>
    <property type="project" value="InterPro"/>
</dbReference>
<evidence type="ECO:0000256" key="1">
    <source>
        <dbReference type="ARBA" id="ARBA00022908"/>
    </source>
</evidence>
<dbReference type="SUPFAM" id="SSF53041">
    <property type="entry name" value="Resolvase-like"/>
    <property type="match status" value="1"/>
</dbReference>
<protein>
    <submittedName>
        <fullName evidence="7">Resolvase</fullName>
    </submittedName>
</protein>
<evidence type="ECO:0000256" key="4">
    <source>
        <dbReference type="PIRSR" id="PIRSR606118-50"/>
    </source>
</evidence>
<evidence type="ECO:0000256" key="5">
    <source>
        <dbReference type="PROSITE-ProRule" id="PRU10137"/>
    </source>
</evidence>
<keyword evidence="1" id="KW-0229">DNA integration</keyword>
<organism evidence="7">
    <name type="scientific">Candidatus Pantoea edessiphila</name>
    <dbReference type="NCBI Taxonomy" id="2044610"/>
    <lineage>
        <taxon>Bacteria</taxon>
        <taxon>Pseudomonadati</taxon>
        <taxon>Pseudomonadota</taxon>
        <taxon>Gammaproteobacteria</taxon>
        <taxon>Enterobacterales</taxon>
        <taxon>Erwiniaceae</taxon>
        <taxon>Pantoea</taxon>
    </lineage>
</organism>
<dbReference type="GO" id="GO:0003677">
    <property type="term" value="F:DNA binding"/>
    <property type="evidence" value="ECO:0007669"/>
    <property type="project" value="UniProtKB-KW"/>
</dbReference>
<name>A0A2P5SXA8_9GAMM</name>
<accession>A0A2P5SXA8</accession>
<dbReference type="Pfam" id="PF00239">
    <property type="entry name" value="Resolvase"/>
    <property type="match status" value="1"/>
</dbReference>
<gene>
    <name evidence="7" type="ORF">CRV11_03655</name>
</gene>
<dbReference type="InterPro" id="IPR050639">
    <property type="entry name" value="SSR_resolvase"/>
</dbReference>
<dbReference type="SMART" id="SM00857">
    <property type="entry name" value="Resolvase"/>
    <property type="match status" value="1"/>
</dbReference>
<comment type="caution">
    <text evidence="7">The sequence shown here is derived from an EMBL/GenBank/DDBJ whole genome shotgun (WGS) entry which is preliminary data.</text>
</comment>
<dbReference type="CDD" id="cd03768">
    <property type="entry name" value="SR_ResInv"/>
    <property type="match status" value="1"/>
</dbReference>
<dbReference type="Proteomes" id="UP000296034">
    <property type="component" value="Plasmid pSOE3"/>
</dbReference>
<dbReference type="PANTHER" id="PTHR30461">
    <property type="entry name" value="DNA-INVERTASE FROM LAMBDOID PROPHAGE"/>
    <property type="match status" value="1"/>
</dbReference>
<evidence type="ECO:0000256" key="3">
    <source>
        <dbReference type="ARBA" id="ARBA00023172"/>
    </source>
</evidence>
<reference evidence="7" key="1">
    <citation type="journal article" date="2018" name="Genome Biol. Evol.">
        <title>Cladogenesis and Genomic Streamlining in Extracellular Endosymbionts of Tropical Stink Bugs.</title>
        <authorList>
            <person name="Otero-Bravo A."/>
            <person name="Goffredi S."/>
            <person name="Sabree Z.L."/>
        </authorList>
    </citation>
    <scope>NUCLEOTIDE SEQUENCE [LARGE SCALE GENOMIC DNA]</scope>
    <source>
        <strain evidence="7">SoET</strain>
        <plasmid evidence="7">pSOE3</plasmid>
    </source>
</reference>
<evidence type="ECO:0000256" key="2">
    <source>
        <dbReference type="ARBA" id="ARBA00023125"/>
    </source>
</evidence>
<dbReference type="PROSITE" id="PS00397">
    <property type="entry name" value="RECOMBINASES_1"/>
    <property type="match status" value="1"/>
</dbReference>
<keyword evidence="7" id="KW-0614">Plasmid</keyword>